<sequence length="193" mass="22132">MDSTAILGGLLSLHSQNHKILVSLARFSYTRRPSKEDPHTPFTENARSAQDPSLAPYFSLVLLSSPSKSLTLTLSYNTRSNRGEAHHPHSLQYLLLFFFHHLLQTGFRQANQLTTRVYSRQLKAFVQYCSWRRSPLTSSQKTEILDSVTDKEIELDETFSLQAKIVTKTDDTDSKYKACPNILQQYKTRELVH</sequence>
<protein>
    <submittedName>
        <fullName evidence="1">Uncharacterized protein</fullName>
    </submittedName>
</protein>
<dbReference type="EMBL" id="JAYMYQ010000004">
    <property type="protein sequence ID" value="KAK7339138.1"/>
    <property type="molecule type" value="Genomic_DNA"/>
</dbReference>
<dbReference type="AlphaFoldDB" id="A0AAN9QPY3"/>
<comment type="caution">
    <text evidence="1">The sequence shown here is derived from an EMBL/GenBank/DDBJ whole genome shotgun (WGS) entry which is preliminary data.</text>
</comment>
<accession>A0AAN9QPY3</accession>
<proteinExistence type="predicted"/>
<reference evidence="1 2" key="1">
    <citation type="submission" date="2024-01" db="EMBL/GenBank/DDBJ databases">
        <title>The genomes of 5 underutilized Papilionoideae crops provide insights into root nodulation and disease resistanc.</title>
        <authorList>
            <person name="Jiang F."/>
        </authorList>
    </citation>
    <scope>NUCLEOTIDE SEQUENCE [LARGE SCALE GENOMIC DNA]</scope>
    <source>
        <strain evidence="1">LVBAO_FW01</strain>
        <tissue evidence="1">Leaves</tissue>
    </source>
</reference>
<dbReference type="Proteomes" id="UP001367508">
    <property type="component" value="Unassembled WGS sequence"/>
</dbReference>
<keyword evidence="2" id="KW-1185">Reference proteome</keyword>
<organism evidence="1 2">
    <name type="scientific">Canavalia gladiata</name>
    <name type="common">Sword bean</name>
    <name type="synonym">Dolichos gladiatus</name>
    <dbReference type="NCBI Taxonomy" id="3824"/>
    <lineage>
        <taxon>Eukaryota</taxon>
        <taxon>Viridiplantae</taxon>
        <taxon>Streptophyta</taxon>
        <taxon>Embryophyta</taxon>
        <taxon>Tracheophyta</taxon>
        <taxon>Spermatophyta</taxon>
        <taxon>Magnoliopsida</taxon>
        <taxon>eudicotyledons</taxon>
        <taxon>Gunneridae</taxon>
        <taxon>Pentapetalae</taxon>
        <taxon>rosids</taxon>
        <taxon>fabids</taxon>
        <taxon>Fabales</taxon>
        <taxon>Fabaceae</taxon>
        <taxon>Papilionoideae</taxon>
        <taxon>50 kb inversion clade</taxon>
        <taxon>NPAAA clade</taxon>
        <taxon>indigoferoid/millettioid clade</taxon>
        <taxon>Phaseoleae</taxon>
        <taxon>Canavalia</taxon>
    </lineage>
</organism>
<evidence type="ECO:0000313" key="2">
    <source>
        <dbReference type="Proteomes" id="UP001367508"/>
    </source>
</evidence>
<name>A0AAN9QPY3_CANGL</name>
<gene>
    <name evidence="1" type="ORF">VNO77_19786</name>
</gene>
<evidence type="ECO:0000313" key="1">
    <source>
        <dbReference type="EMBL" id="KAK7339138.1"/>
    </source>
</evidence>